<evidence type="ECO:0000256" key="3">
    <source>
        <dbReference type="ARBA" id="ARBA00022679"/>
    </source>
</evidence>
<dbReference type="Gene3D" id="2.70.160.11">
    <property type="entry name" value="Hnrnp arginine n-methyltransferase1"/>
    <property type="match status" value="1"/>
</dbReference>
<dbReference type="InterPro" id="IPR041698">
    <property type="entry name" value="Methyltransf_25"/>
</dbReference>
<dbReference type="Gene3D" id="3.40.50.150">
    <property type="entry name" value="Vaccinia Virus protein VP39"/>
    <property type="match status" value="1"/>
</dbReference>
<dbReference type="GeneID" id="101457906"/>
<dbReference type="FunFam" id="3.40.50.150:FF:000003">
    <property type="entry name" value="Blast:Protein arginine N-methyltransferase 1"/>
    <property type="match status" value="1"/>
</dbReference>
<evidence type="ECO:0000256" key="4">
    <source>
        <dbReference type="ARBA" id="ARBA00022691"/>
    </source>
</evidence>
<evidence type="ECO:0000256" key="2">
    <source>
        <dbReference type="ARBA" id="ARBA00022603"/>
    </source>
</evidence>
<sequence length="368" mass="42573">MSDDVIMHSGTPDKSHNEAALIANNIKQNDNSISRSATAEEMTSRDYYFDSYAHFGIHEEMLKDEVRTITYRNAMYHNKHLFRGKVVLDVGCGTGILSMFAAKSGAARVIAVDCSNIVEYARQVVIDNNLQDVISVVKGKIEEIELPPGIEKVDIIISEWMGYCLFYESMLDTVLHARDKWLKPDGMMFPDRGTLYITAIEDRQYKDEKINWWDDVYGFDMSCIRKVAVTEPLVDVVDPKQVVSTSYMVKEVDLYTVKKEDLEFSSPFNLIIKRNDFVQALVTYFNIEFTKCHKRLGFSTSPEATYTHWKQTVFYLDDYLTVKKGEEIVGTFKMKPNERNNRDLDFVIDVRFKGELSDVHEHNTYRMR</sequence>
<evidence type="ECO:0000256" key="5">
    <source>
        <dbReference type="ARBA" id="ARBA00049303"/>
    </source>
</evidence>
<organism evidence="9">
    <name type="scientific">Ceratitis capitata</name>
    <name type="common">Mediterranean fruit fly</name>
    <name type="synonym">Tephritis capitata</name>
    <dbReference type="NCBI Taxonomy" id="7213"/>
    <lineage>
        <taxon>Eukaryota</taxon>
        <taxon>Metazoa</taxon>
        <taxon>Ecdysozoa</taxon>
        <taxon>Arthropoda</taxon>
        <taxon>Hexapoda</taxon>
        <taxon>Insecta</taxon>
        <taxon>Pterygota</taxon>
        <taxon>Neoptera</taxon>
        <taxon>Endopterygota</taxon>
        <taxon>Diptera</taxon>
        <taxon>Brachycera</taxon>
        <taxon>Muscomorpha</taxon>
        <taxon>Tephritoidea</taxon>
        <taxon>Tephritidae</taxon>
        <taxon>Ceratitis</taxon>
        <taxon>Ceratitis</taxon>
    </lineage>
</organism>
<dbReference type="Pfam" id="PF13649">
    <property type="entry name" value="Methyltransf_25"/>
    <property type="match status" value="1"/>
</dbReference>
<reference evidence="9" key="2">
    <citation type="journal article" date="2014" name="BMC Genomics">
        <title>A genomic perspective to assessing quality of mass-reared SIT flies used in Mediterranean fruit fly (Ceratitis capitata) eradication in California.</title>
        <authorList>
            <person name="Calla B."/>
            <person name="Hall B."/>
            <person name="Hou S."/>
            <person name="Geib S.M."/>
        </authorList>
    </citation>
    <scope>NUCLEOTIDE SEQUENCE</scope>
</reference>
<dbReference type="InterPro" id="IPR055135">
    <property type="entry name" value="PRMT_dom"/>
</dbReference>
<evidence type="ECO:0000259" key="7">
    <source>
        <dbReference type="Pfam" id="PF13649"/>
    </source>
</evidence>
<accession>W8CEE4</accession>
<dbReference type="FunFam" id="2.70.160.11:FF:000001">
    <property type="entry name" value="Blast:Protein arginine N-methyltransferase 1"/>
    <property type="match status" value="1"/>
</dbReference>
<feature type="domain" description="Protein arginine N-methyltransferase" evidence="8">
    <location>
        <begin position="191"/>
        <end position="354"/>
    </location>
</feature>
<reference evidence="9" key="1">
    <citation type="submission" date="2013-07" db="EMBL/GenBank/DDBJ databases">
        <authorList>
            <person name="Geib S."/>
        </authorList>
    </citation>
    <scope>NUCLEOTIDE SEQUENCE</scope>
</reference>
<keyword evidence="3 6" id="KW-0808">Transferase</keyword>
<dbReference type="PANTHER" id="PTHR11006:SF124">
    <property type="entry name" value="ARGININE METHYLTRANSFERASE 1-RELATED"/>
    <property type="match status" value="1"/>
</dbReference>
<evidence type="ECO:0000313" key="9">
    <source>
        <dbReference type="EMBL" id="JAC06215.1"/>
    </source>
</evidence>
<proteinExistence type="evidence at transcript level"/>
<dbReference type="EMBL" id="GAMC01000341">
    <property type="protein sequence ID" value="JAC06215.1"/>
    <property type="molecule type" value="mRNA"/>
</dbReference>
<keyword evidence="4 6" id="KW-0949">S-adenosyl-L-methionine</keyword>
<comment type="catalytic activity">
    <reaction evidence="5">
        <text>L-arginyl-[protein] + S-adenosyl-L-methionine = N(omega)-methyl-L-arginyl-[protein] + S-adenosyl-L-homocysteine + H(+)</text>
        <dbReference type="Rhea" id="RHEA:48100"/>
        <dbReference type="Rhea" id="RHEA-COMP:10532"/>
        <dbReference type="Rhea" id="RHEA-COMP:11990"/>
        <dbReference type="ChEBI" id="CHEBI:15378"/>
        <dbReference type="ChEBI" id="CHEBI:29965"/>
        <dbReference type="ChEBI" id="CHEBI:57856"/>
        <dbReference type="ChEBI" id="CHEBI:59789"/>
        <dbReference type="ChEBI" id="CHEBI:65280"/>
    </reaction>
    <physiologicalReaction direction="left-to-right" evidence="5">
        <dbReference type="Rhea" id="RHEA:48101"/>
    </physiologicalReaction>
</comment>
<dbReference type="GO" id="GO:0042054">
    <property type="term" value="F:histone methyltransferase activity"/>
    <property type="evidence" value="ECO:0007669"/>
    <property type="project" value="TreeGrafter"/>
</dbReference>
<dbReference type="EC" id="2.1.1.319" evidence="1"/>
<dbReference type="CTD" id="417"/>
<dbReference type="GO" id="GO:0032259">
    <property type="term" value="P:methylation"/>
    <property type="evidence" value="ECO:0007669"/>
    <property type="project" value="UniProtKB-KW"/>
</dbReference>
<dbReference type="GO" id="GO:0035241">
    <property type="term" value="F:protein-arginine omega-N monomethyltransferase activity"/>
    <property type="evidence" value="ECO:0007669"/>
    <property type="project" value="TreeGrafter"/>
</dbReference>
<keyword evidence="2 6" id="KW-0489">Methyltransferase</keyword>
<protein>
    <recommendedName>
        <fullName evidence="1">type I protein arginine methyltransferase</fullName>
        <ecNumber evidence="1">2.1.1.319</ecNumber>
    </recommendedName>
</protein>
<evidence type="ECO:0000259" key="8">
    <source>
        <dbReference type="Pfam" id="PF22528"/>
    </source>
</evidence>
<evidence type="ECO:0000256" key="1">
    <source>
        <dbReference type="ARBA" id="ARBA00011925"/>
    </source>
</evidence>
<dbReference type="SUPFAM" id="SSF53335">
    <property type="entry name" value="S-adenosyl-L-methionine-dependent methyltransferases"/>
    <property type="match status" value="1"/>
</dbReference>
<dbReference type="Pfam" id="PF22528">
    <property type="entry name" value="PRMT_C"/>
    <property type="match status" value="1"/>
</dbReference>
<dbReference type="GO" id="GO:0005634">
    <property type="term" value="C:nucleus"/>
    <property type="evidence" value="ECO:0007669"/>
    <property type="project" value="TreeGrafter"/>
</dbReference>
<dbReference type="AlphaFoldDB" id="W8CEE4"/>
<dbReference type="GO" id="GO:0035242">
    <property type="term" value="F:protein-arginine omega-N asymmetric methyltransferase activity"/>
    <property type="evidence" value="ECO:0007669"/>
    <property type="project" value="UniProtKB-EC"/>
</dbReference>
<dbReference type="CDD" id="cd02440">
    <property type="entry name" value="AdoMet_MTases"/>
    <property type="match status" value="1"/>
</dbReference>
<dbReference type="PANTHER" id="PTHR11006">
    <property type="entry name" value="PROTEIN ARGININE N-METHYLTRANSFERASE"/>
    <property type="match status" value="1"/>
</dbReference>
<name>W8CEE4_CERCA</name>
<gene>
    <name evidence="9" type="primary">ANM1</name>
</gene>
<dbReference type="PROSITE" id="PS51678">
    <property type="entry name" value="SAM_MT_PRMT"/>
    <property type="match status" value="1"/>
</dbReference>
<dbReference type="OrthoDB" id="7848332at2759"/>
<feature type="domain" description="Methyltransferase" evidence="7">
    <location>
        <begin position="87"/>
        <end position="186"/>
    </location>
</feature>
<evidence type="ECO:0000256" key="6">
    <source>
        <dbReference type="PROSITE-ProRule" id="PRU01015"/>
    </source>
</evidence>
<dbReference type="InterPro" id="IPR025799">
    <property type="entry name" value="Arg_MeTrfase"/>
</dbReference>
<dbReference type="KEGG" id="ccat:101457906"/>
<dbReference type="InterPro" id="IPR029063">
    <property type="entry name" value="SAM-dependent_MTases_sf"/>
</dbReference>